<sequence length="114" mass="13922">MKTSQMEADLYCIHCKEEVLHEITYVNDQLKSIECIECSHDLEFVMDLDQEFYEETQKRIATKPKRMTQEYREDLSRFLFSLPVRVISKPYRLFKDFKGSRHMIKDHKHDHKHR</sequence>
<dbReference type="Proteomes" id="UP000318521">
    <property type="component" value="Unassembled WGS sequence"/>
</dbReference>
<comment type="caution">
    <text evidence="1">The sequence shown here is derived from an EMBL/GenBank/DDBJ whole genome shotgun (WGS) entry which is preliminary data.</text>
</comment>
<proteinExistence type="predicted"/>
<evidence type="ECO:0000313" key="2">
    <source>
        <dbReference type="Proteomes" id="UP000318521"/>
    </source>
</evidence>
<reference evidence="1 2" key="1">
    <citation type="submission" date="2019-07" db="EMBL/GenBank/DDBJ databases">
        <authorList>
            <person name="Park Y.J."/>
            <person name="Jeong S.E."/>
            <person name="Jung H.S."/>
        </authorList>
    </citation>
    <scope>NUCLEOTIDE SEQUENCE [LARGE SCALE GENOMIC DNA]</scope>
    <source>
        <strain evidence="2">P16(2019)</strain>
    </source>
</reference>
<dbReference type="OrthoDB" id="2427546at2"/>
<dbReference type="AlphaFoldDB" id="A0A554A0M9"/>
<gene>
    <name evidence="1" type="ORF">FN960_05785</name>
</gene>
<accession>A0A554A0M9</accession>
<name>A0A554A0M9_9BACI</name>
<organism evidence="1 2">
    <name type="scientific">Alkalicoccobacillus porphyridii</name>
    <dbReference type="NCBI Taxonomy" id="2597270"/>
    <lineage>
        <taxon>Bacteria</taxon>
        <taxon>Bacillati</taxon>
        <taxon>Bacillota</taxon>
        <taxon>Bacilli</taxon>
        <taxon>Bacillales</taxon>
        <taxon>Bacillaceae</taxon>
        <taxon>Alkalicoccobacillus</taxon>
    </lineage>
</organism>
<evidence type="ECO:0000313" key="1">
    <source>
        <dbReference type="EMBL" id="TSB47250.1"/>
    </source>
</evidence>
<dbReference type="EMBL" id="VLXZ01000003">
    <property type="protein sequence ID" value="TSB47250.1"/>
    <property type="molecule type" value="Genomic_DNA"/>
</dbReference>
<dbReference type="RefSeq" id="WP_143847750.1">
    <property type="nucleotide sequence ID" value="NZ_VLXZ01000003.1"/>
</dbReference>
<keyword evidence="2" id="KW-1185">Reference proteome</keyword>
<protein>
    <submittedName>
        <fullName evidence="1">Bh protein</fullName>
    </submittedName>
</protein>